<evidence type="ECO:0000256" key="6">
    <source>
        <dbReference type="PROSITE-ProRule" id="PRU00433"/>
    </source>
</evidence>
<dbReference type="InterPro" id="IPR036909">
    <property type="entry name" value="Cyt_c-like_dom_sf"/>
</dbReference>
<dbReference type="Proteomes" id="UP001458946">
    <property type="component" value="Unassembled WGS sequence"/>
</dbReference>
<dbReference type="PANTHER" id="PTHR37823">
    <property type="entry name" value="CYTOCHROME C-553-LIKE"/>
    <property type="match status" value="1"/>
</dbReference>
<accession>A0ABP9VAE6</accession>
<keyword evidence="1" id="KW-0813">Transport</keyword>
<keyword evidence="4" id="KW-0249">Electron transport</keyword>
<keyword evidence="5 6" id="KW-0408">Iron</keyword>
<sequence length="111" mass="11406">MKNLGGLVLLGLTSIASAAPTAAAGKTIFTANCAGCHGPSAKGGIGPNLKDAAGWKYDLFKRALLQGKDDKGVALKAMMPKFTQGFAPNTGKAPTDDQLKSLQLYLKAATK</sequence>
<keyword evidence="10" id="KW-1185">Reference proteome</keyword>
<keyword evidence="2 6" id="KW-0349">Heme</keyword>
<dbReference type="PANTHER" id="PTHR37823:SF1">
    <property type="entry name" value="CYTOCHROME C-553-LIKE"/>
    <property type="match status" value="1"/>
</dbReference>
<evidence type="ECO:0000313" key="10">
    <source>
        <dbReference type="Proteomes" id="UP001458946"/>
    </source>
</evidence>
<feature type="chain" id="PRO_5045558444" description="Cytochrome c domain-containing protein" evidence="7">
    <location>
        <begin position="19"/>
        <end position="111"/>
    </location>
</feature>
<name>A0ABP9VAE6_9DEIO</name>
<organism evidence="9 10">
    <name type="scientific">Deinococcus xinjiangensis</name>
    <dbReference type="NCBI Taxonomy" id="457454"/>
    <lineage>
        <taxon>Bacteria</taxon>
        <taxon>Thermotogati</taxon>
        <taxon>Deinococcota</taxon>
        <taxon>Deinococci</taxon>
        <taxon>Deinococcales</taxon>
        <taxon>Deinococcaceae</taxon>
        <taxon>Deinococcus</taxon>
    </lineage>
</organism>
<comment type="caution">
    <text evidence="9">The sequence shown here is derived from an EMBL/GenBank/DDBJ whole genome shotgun (WGS) entry which is preliminary data.</text>
</comment>
<evidence type="ECO:0000256" key="5">
    <source>
        <dbReference type="ARBA" id="ARBA00023004"/>
    </source>
</evidence>
<feature type="domain" description="Cytochrome c" evidence="8">
    <location>
        <begin position="20"/>
        <end position="110"/>
    </location>
</feature>
<evidence type="ECO:0000256" key="4">
    <source>
        <dbReference type="ARBA" id="ARBA00022982"/>
    </source>
</evidence>
<proteinExistence type="predicted"/>
<dbReference type="SUPFAM" id="SSF46626">
    <property type="entry name" value="Cytochrome c"/>
    <property type="match status" value="1"/>
</dbReference>
<keyword evidence="3 6" id="KW-0479">Metal-binding</keyword>
<reference evidence="9 10" key="1">
    <citation type="submission" date="2024-02" db="EMBL/GenBank/DDBJ databases">
        <title>Deinococcus xinjiangensis NBRC 107630.</title>
        <authorList>
            <person name="Ichikawa N."/>
            <person name="Katano-Makiyama Y."/>
            <person name="Hidaka K."/>
        </authorList>
    </citation>
    <scope>NUCLEOTIDE SEQUENCE [LARGE SCALE GENOMIC DNA]</scope>
    <source>
        <strain evidence="9 10">NBRC 107630</strain>
    </source>
</reference>
<dbReference type="InterPro" id="IPR051811">
    <property type="entry name" value="Cytochrome_c550/c551-like"/>
</dbReference>
<protein>
    <recommendedName>
        <fullName evidence="8">Cytochrome c domain-containing protein</fullName>
    </recommendedName>
</protein>
<dbReference type="EMBL" id="BAABRN010000020">
    <property type="protein sequence ID" value="GAA5502242.1"/>
    <property type="molecule type" value="Genomic_DNA"/>
</dbReference>
<gene>
    <name evidence="9" type="ORF">Dxin01_01985</name>
</gene>
<evidence type="ECO:0000256" key="7">
    <source>
        <dbReference type="SAM" id="SignalP"/>
    </source>
</evidence>
<evidence type="ECO:0000256" key="2">
    <source>
        <dbReference type="ARBA" id="ARBA00022617"/>
    </source>
</evidence>
<dbReference type="Pfam" id="PF00034">
    <property type="entry name" value="Cytochrom_C"/>
    <property type="match status" value="1"/>
</dbReference>
<evidence type="ECO:0000313" key="9">
    <source>
        <dbReference type="EMBL" id="GAA5502242.1"/>
    </source>
</evidence>
<dbReference type="PROSITE" id="PS51007">
    <property type="entry name" value="CYTC"/>
    <property type="match status" value="1"/>
</dbReference>
<keyword evidence="7" id="KW-0732">Signal</keyword>
<evidence type="ECO:0000256" key="1">
    <source>
        <dbReference type="ARBA" id="ARBA00022448"/>
    </source>
</evidence>
<dbReference type="Gene3D" id="1.10.760.10">
    <property type="entry name" value="Cytochrome c-like domain"/>
    <property type="match status" value="1"/>
</dbReference>
<dbReference type="RefSeq" id="WP_353542215.1">
    <property type="nucleotide sequence ID" value="NZ_BAABRN010000020.1"/>
</dbReference>
<evidence type="ECO:0000259" key="8">
    <source>
        <dbReference type="PROSITE" id="PS51007"/>
    </source>
</evidence>
<feature type="signal peptide" evidence="7">
    <location>
        <begin position="1"/>
        <end position="18"/>
    </location>
</feature>
<dbReference type="InterPro" id="IPR009056">
    <property type="entry name" value="Cyt_c-like_dom"/>
</dbReference>
<evidence type="ECO:0000256" key="3">
    <source>
        <dbReference type="ARBA" id="ARBA00022723"/>
    </source>
</evidence>